<keyword evidence="3" id="KW-0813">Transport</keyword>
<dbReference type="PROSITE" id="PS51318">
    <property type="entry name" value="TAT"/>
    <property type="match status" value="1"/>
</dbReference>
<feature type="signal peptide" evidence="5">
    <location>
        <begin position="1"/>
        <end position="26"/>
    </location>
</feature>
<dbReference type="InterPro" id="IPR006059">
    <property type="entry name" value="SBP"/>
</dbReference>
<evidence type="ECO:0000256" key="4">
    <source>
        <dbReference type="ARBA" id="ARBA00022729"/>
    </source>
</evidence>
<dbReference type="NCBIfam" id="TIGR01409">
    <property type="entry name" value="TAT_signal_seq"/>
    <property type="match status" value="1"/>
</dbReference>
<evidence type="ECO:0000313" key="7">
    <source>
        <dbReference type="Proteomes" id="UP001379600"/>
    </source>
</evidence>
<dbReference type="AlphaFoldDB" id="A0AB35XSQ0"/>
<accession>A0AB35XSQ0</accession>
<proteinExistence type="inferred from homology"/>
<dbReference type="EMBL" id="JBBFKC010000001">
    <property type="protein sequence ID" value="MEJ3689714.1"/>
    <property type="molecule type" value="Genomic_DNA"/>
</dbReference>
<dbReference type="InterPro" id="IPR050490">
    <property type="entry name" value="Bact_solute-bd_prot1"/>
</dbReference>
<name>A0AB35XSQ0_9FIRM</name>
<evidence type="ECO:0000256" key="5">
    <source>
        <dbReference type="SAM" id="SignalP"/>
    </source>
</evidence>
<evidence type="ECO:0000256" key="3">
    <source>
        <dbReference type="ARBA" id="ARBA00022448"/>
    </source>
</evidence>
<comment type="subcellular location">
    <subcellularLocation>
        <location evidence="1">Cell envelope</location>
    </subcellularLocation>
</comment>
<dbReference type="PANTHER" id="PTHR43649:SF31">
    <property type="entry name" value="SN-GLYCEROL-3-PHOSPHATE-BINDING PERIPLASMIC PROTEIN UGPB"/>
    <property type="match status" value="1"/>
</dbReference>
<reference evidence="6 7" key="1">
    <citation type="submission" date="2024-03" db="EMBL/GenBank/DDBJ databases">
        <authorList>
            <person name="Plomp N."/>
            <person name="Harmsen H.J."/>
        </authorList>
    </citation>
    <scope>NUCLEOTIDE SEQUENCE [LARGE SCALE GENOMIC DNA]</scope>
    <source>
        <strain evidence="6 7">HTF-76H</strain>
    </source>
</reference>
<dbReference type="GO" id="GO:0030313">
    <property type="term" value="C:cell envelope"/>
    <property type="evidence" value="ECO:0007669"/>
    <property type="project" value="UniProtKB-SubCell"/>
</dbReference>
<gene>
    <name evidence="6" type="ORF">WF787_00535</name>
</gene>
<dbReference type="PANTHER" id="PTHR43649">
    <property type="entry name" value="ARABINOSE-BINDING PROTEIN-RELATED"/>
    <property type="match status" value="1"/>
</dbReference>
<keyword evidence="4 5" id="KW-0732">Signal</keyword>
<sequence length="437" mass="48275">MKKITRRSFLKAAAVLGGTAALTACGGSGSNMGGDTAGGSSDEKAVLRISLSLGQWADHVDSLTEAAVKEIPGLEDIEWELVSSSTYWDLMKGKLASDELPDIMAVQPGLTLNQWYEHLVPMDDVEGIDSIPEDFLTSCRLDGKLYLLPFMQEGYGLLYNMRLLKEAGWETTPTTFDELRKLCEDLKAANIQPFVNHYKENILTLSNHYGMLPGMLKDDPFGYVNDLSAGKDMDIPNDPDWNAMIDFYDLSMKYGNADALTVDKQTGRNDFFTEKAAIITDEGSWELTNIRSINPDMEEYVQQTYVPLFNDSSRNKMSIDLTTAAVTEGSEHPELAKKFLVWLATSESALNWLMGEMGVLPVSTNAEVTPENVGCLSAQTAEMINTGHGAASLQYYTPEIVRPQIGEWMSKYLAGEIDRTQTLEGIAKAWSDYAANN</sequence>
<dbReference type="InterPro" id="IPR006311">
    <property type="entry name" value="TAT_signal"/>
</dbReference>
<protein>
    <submittedName>
        <fullName evidence="6">Substrate-binding domain-containing protein</fullName>
    </submittedName>
</protein>
<dbReference type="PROSITE" id="PS51257">
    <property type="entry name" value="PROKAR_LIPOPROTEIN"/>
    <property type="match status" value="1"/>
</dbReference>
<dbReference type="SUPFAM" id="SSF53850">
    <property type="entry name" value="Periplasmic binding protein-like II"/>
    <property type="match status" value="1"/>
</dbReference>
<evidence type="ECO:0000256" key="2">
    <source>
        <dbReference type="ARBA" id="ARBA00008520"/>
    </source>
</evidence>
<dbReference type="InterPro" id="IPR019546">
    <property type="entry name" value="TAT_signal_bac_arc"/>
</dbReference>
<dbReference type="RefSeq" id="WP_337678579.1">
    <property type="nucleotide sequence ID" value="NZ_JBBFKB010000055.1"/>
</dbReference>
<comment type="similarity">
    <text evidence="2">Belongs to the bacterial solute-binding protein 1 family.</text>
</comment>
<dbReference type="Gene3D" id="3.40.190.10">
    <property type="entry name" value="Periplasmic binding protein-like II"/>
    <property type="match status" value="2"/>
</dbReference>
<comment type="caution">
    <text evidence="6">The sequence shown here is derived from an EMBL/GenBank/DDBJ whole genome shotgun (WGS) entry which is preliminary data.</text>
</comment>
<keyword evidence="7" id="KW-1185">Reference proteome</keyword>
<feature type="chain" id="PRO_5044202314" evidence="5">
    <location>
        <begin position="27"/>
        <end position="437"/>
    </location>
</feature>
<dbReference type="Proteomes" id="UP001379600">
    <property type="component" value="Unassembled WGS sequence"/>
</dbReference>
<organism evidence="6 7">
    <name type="scientific">Faecalibacterium taiwanense</name>
    <dbReference type="NCBI Taxonomy" id="3030638"/>
    <lineage>
        <taxon>Bacteria</taxon>
        <taxon>Bacillati</taxon>
        <taxon>Bacillota</taxon>
        <taxon>Clostridia</taxon>
        <taxon>Eubacteriales</taxon>
        <taxon>Oscillospiraceae</taxon>
        <taxon>Faecalibacterium</taxon>
    </lineage>
</organism>
<evidence type="ECO:0000256" key="1">
    <source>
        <dbReference type="ARBA" id="ARBA00004196"/>
    </source>
</evidence>
<dbReference type="Pfam" id="PF13416">
    <property type="entry name" value="SBP_bac_8"/>
    <property type="match status" value="1"/>
</dbReference>
<dbReference type="Pfam" id="PF10518">
    <property type="entry name" value="TAT_signal"/>
    <property type="match status" value="1"/>
</dbReference>
<evidence type="ECO:0000313" key="6">
    <source>
        <dbReference type="EMBL" id="MEJ3689714.1"/>
    </source>
</evidence>